<gene>
    <name evidence="3" type="ORF">DSO08_05465</name>
</gene>
<dbReference type="InterPro" id="IPR020209">
    <property type="entry name" value="Cas6b_C"/>
</dbReference>
<dbReference type="Pfam" id="PF17955">
    <property type="entry name" value="Cas6b_N"/>
    <property type="match status" value="1"/>
</dbReference>
<evidence type="ECO:0000313" key="4">
    <source>
        <dbReference type="Proteomes" id="UP000315399"/>
    </source>
</evidence>
<accession>A0A523B9F6</accession>
<dbReference type="Pfam" id="PF17262">
    <property type="entry name" value="Cas6b_C"/>
    <property type="match status" value="1"/>
</dbReference>
<evidence type="ECO:0000259" key="1">
    <source>
        <dbReference type="Pfam" id="PF17262"/>
    </source>
</evidence>
<organism evidence="3 4">
    <name type="scientific">Thermoproteota archaeon</name>
    <dbReference type="NCBI Taxonomy" id="2056631"/>
    <lineage>
        <taxon>Archaea</taxon>
        <taxon>Thermoproteota</taxon>
    </lineage>
</organism>
<protein>
    <submittedName>
        <fullName evidence="3">Uncharacterized protein</fullName>
    </submittedName>
</protein>
<proteinExistence type="predicted"/>
<feature type="domain" description="Cas6b C-terminal" evidence="1">
    <location>
        <begin position="125"/>
        <end position="218"/>
    </location>
</feature>
<name>A0A523B9F6_9CREN</name>
<evidence type="ECO:0000259" key="2">
    <source>
        <dbReference type="Pfam" id="PF17955"/>
    </source>
</evidence>
<dbReference type="Proteomes" id="UP000315399">
    <property type="component" value="Unassembled WGS sequence"/>
</dbReference>
<comment type="caution">
    <text evidence="3">The sequence shown here is derived from an EMBL/GenBank/DDBJ whole genome shotgun (WGS) entry which is preliminary data.</text>
</comment>
<reference evidence="3 4" key="1">
    <citation type="journal article" date="2019" name="Nat. Microbiol.">
        <title>Expanding anaerobic alkane metabolism in the domain of Archaea.</title>
        <authorList>
            <person name="Wang Y."/>
            <person name="Wegener G."/>
            <person name="Hou J."/>
            <person name="Wang F."/>
            <person name="Xiao X."/>
        </authorList>
    </citation>
    <scope>NUCLEOTIDE SEQUENCE [LARGE SCALE GENOMIC DNA]</scope>
    <source>
        <strain evidence="3">WYZ-LMO10</strain>
    </source>
</reference>
<dbReference type="InterPro" id="IPR041528">
    <property type="entry name" value="Cas6b_N"/>
</dbReference>
<feature type="domain" description="Cas6b N-terminal" evidence="2">
    <location>
        <begin position="18"/>
        <end position="117"/>
    </location>
</feature>
<dbReference type="EMBL" id="QNVH01000065">
    <property type="protein sequence ID" value="TDA37561.1"/>
    <property type="molecule type" value="Genomic_DNA"/>
</dbReference>
<evidence type="ECO:0000313" key="3">
    <source>
        <dbReference type="EMBL" id="TDA37561.1"/>
    </source>
</evidence>
<dbReference type="AlphaFoldDB" id="A0A523B9F6"/>
<sequence>MGSSTLRESLSSAERIVRVCTLYMELDAPLDLAHAPKIRGYIGNRFKDMPILHHHFGDLGYLYSYPLVQYKVIGGRPIIIGIDAGADAVRYIERELDELVLGRVYQIREKKLKETSERLGPCKESRVYEFLTPWLALNEENYRMYLQSRKKATLLNRILRGNVLSLCKGLSHRVGTRLKTAVFVRRSTATYKGIPMIAFTGRFILNYEIPQLLGSGRAFLKVLARSQVLRFDAAQGCALRAGYNCNGGGYAWLNTLHGHIQGWRGRARAASPEL</sequence>